<comment type="caution">
    <text evidence="2">The sequence shown here is derived from an EMBL/GenBank/DDBJ whole genome shotgun (WGS) entry which is preliminary data.</text>
</comment>
<organism evidence="2 3">
    <name type="scientific">Astrephomene gubernaculifera</name>
    <dbReference type="NCBI Taxonomy" id="47775"/>
    <lineage>
        <taxon>Eukaryota</taxon>
        <taxon>Viridiplantae</taxon>
        <taxon>Chlorophyta</taxon>
        <taxon>core chlorophytes</taxon>
        <taxon>Chlorophyceae</taxon>
        <taxon>CS clade</taxon>
        <taxon>Chlamydomonadales</taxon>
        <taxon>Astrephomenaceae</taxon>
        <taxon>Astrephomene</taxon>
    </lineage>
</organism>
<evidence type="ECO:0000256" key="1">
    <source>
        <dbReference type="SAM" id="MobiDB-lite"/>
    </source>
</evidence>
<gene>
    <name evidence="2" type="ORF">Agub_g11169</name>
</gene>
<proteinExistence type="predicted"/>
<protein>
    <submittedName>
        <fullName evidence="2">Uncharacterized protein</fullName>
    </submittedName>
</protein>
<dbReference type="AlphaFoldDB" id="A0AAD3DW68"/>
<dbReference type="Proteomes" id="UP001054857">
    <property type="component" value="Unassembled WGS sequence"/>
</dbReference>
<evidence type="ECO:0000313" key="3">
    <source>
        <dbReference type="Proteomes" id="UP001054857"/>
    </source>
</evidence>
<feature type="non-terminal residue" evidence="2">
    <location>
        <position position="1"/>
    </location>
</feature>
<dbReference type="EMBL" id="BMAR01000028">
    <property type="protein sequence ID" value="GFR49151.1"/>
    <property type="molecule type" value="Genomic_DNA"/>
</dbReference>
<name>A0AAD3DW68_9CHLO</name>
<keyword evidence="3" id="KW-1185">Reference proteome</keyword>
<sequence>MGQFYSREFDGDPYIDLMRSLPERELIWWAQKVIWLAEGFTFVDHFTRTYPRLFQHTCPRCKGAGVLTCPTCAGTKVPRGVTPSPRRAALAAVGANATSSAPAPALAGRVDRGAGSARERLLSGKPAGGGGGSESGSCCSGEHAGGRLGECRTCGGSCAWDAESEWMDKWNEWEGRLAYYDKSTAPLLDEWYEDVVHAGNLEEDTPPLEDDPPGPEVAGAWADDERLLAKDKKRFAALMRRYGHPYDSDLVLGYQVVDPTATVGENVWNLAQALNSVPPELNPLRTEHLRGAEQLAAAGAGAGAAGGGEPAGPHQASLAALAAFDREITMEAAIMQNLEAAAQDLPKPHRFGATAGTIPCTDCDGAAWQYSFFPNTLRLFGMERPSWTTTLAQLNKYWNPTSLADPDRTGHMLPYGEHGLRTLLATPGGSDPLEAFVGPKPKTTRRYRHDLQLLVQQPQLRDSRLRVAPGLRNLGEHLDWA</sequence>
<evidence type="ECO:0000313" key="2">
    <source>
        <dbReference type="EMBL" id="GFR49151.1"/>
    </source>
</evidence>
<accession>A0AAD3DW68</accession>
<feature type="region of interest" description="Disordered" evidence="1">
    <location>
        <begin position="120"/>
        <end position="139"/>
    </location>
</feature>
<reference evidence="2 3" key="1">
    <citation type="journal article" date="2021" name="Sci. Rep.">
        <title>Genome sequencing of the multicellular alga Astrephomene provides insights into convergent evolution of germ-soma differentiation.</title>
        <authorList>
            <person name="Yamashita S."/>
            <person name="Yamamoto K."/>
            <person name="Matsuzaki R."/>
            <person name="Suzuki S."/>
            <person name="Yamaguchi H."/>
            <person name="Hirooka S."/>
            <person name="Minakuchi Y."/>
            <person name="Miyagishima S."/>
            <person name="Kawachi M."/>
            <person name="Toyoda A."/>
            <person name="Nozaki H."/>
        </authorList>
    </citation>
    <scope>NUCLEOTIDE SEQUENCE [LARGE SCALE GENOMIC DNA]</scope>
    <source>
        <strain evidence="2 3">NIES-4017</strain>
    </source>
</reference>